<dbReference type="AlphaFoldDB" id="A0A0W1AEN3"/>
<sequence>MSLIHTLRTQLEEQKELPFMEFMQLALYAPGEGYYSSGLPKLGQQGDFITAPELTPLFGQTLANQCQQILASLEQPVLFEFGAGTGALCVALLEQLEHLNCLPQTYYILEVSSDLRGRQQDLIQQKIPHLADRISWLDRWPEIPFNGVVIANEVLDAMPVNRFMIKDQEVLESYVVLLPDGNLSEQFKPCQNQRLCAYVKNNLPHLATDYVSEVNLFIDDWLANIYKMLNHGAVFLIDYGFPRHEYYHPDRSQGTIMCHYQHRTHPNPLLHPGEQDITAHVDFTHVAEAGQQAGFHIAGYTNQASFLLANGLLSLIQSVDDEKELFRAKQAIKQLTDPSEMGELFKVIALTKNLDIDLAGFLLIDKRVSL</sequence>
<evidence type="ECO:0000256" key="2">
    <source>
        <dbReference type="ARBA" id="ARBA00022679"/>
    </source>
</evidence>
<proteinExistence type="predicted"/>
<dbReference type="STRING" id="45076.Lwor_1329"/>
<gene>
    <name evidence="3" type="ORF">Lwor_1329</name>
</gene>
<keyword evidence="2" id="KW-0808">Transferase</keyword>
<organism evidence="3 4">
    <name type="scientific">Legionella worsleiensis</name>
    <dbReference type="NCBI Taxonomy" id="45076"/>
    <lineage>
        <taxon>Bacteria</taxon>
        <taxon>Pseudomonadati</taxon>
        <taxon>Pseudomonadota</taxon>
        <taxon>Gammaproteobacteria</taxon>
        <taxon>Legionellales</taxon>
        <taxon>Legionellaceae</taxon>
        <taxon>Legionella</taxon>
    </lineage>
</organism>
<dbReference type="EMBL" id="LNZC01000012">
    <property type="protein sequence ID" value="KTD79815.1"/>
    <property type="molecule type" value="Genomic_DNA"/>
</dbReference>
<dbReference type="InterPro" id="IPR038375">
    <property type="entry name" value="NDUFAF7_sf"/>
</dbReference>
<dbReference type="Pfam" id="PF02636">
    <property type="entry name" value="Methyltransf_28"/>
    <property type="match status" value="1"/>
</dbReference>
<dbReference type="PANTHER" id="PTHR12049">
    <property type="entry name" value="PROTEIN ARGININE METHYLTRANSFERASE NDUFAF7, MITOCHONDRIAL"/>
    <property type="match status" value="1"/>
</dbReference>
<dbReference type="OrthoDB" id="9794208at2"/>
<keyword evidence="4" id="KW-1185">Reference proteome</keyword>
<name>A0A0W1AEN3_9GAMM</name>
<dbReference type="GO" id="GO:0035243">
    <property type="term" value="F:protein-arginine omega-N symmetric methyltransferase activity"/>
    <property type="evidence" value="ECO:0007669"/>
    <property type="project" value="TreeGrafter"/>
</dbReference>
<dbReference type="RefSeq" id="WP_058493135.1">
    <property type="nucleotide sequence ID" value="NZ_LNZC01000012.1"/>
</dbReference>
<dbReference type="Gene3D" id="3.40.50.12710">
    <property type="match status" value="1"/>
</dbReference>
<dbReference type="PATRIC" id="fig|45076.6.peg.1449"/>
<evidence type="ECO:0000256" key="1">
    <source>
        <dbReference type="ARBA" id="ARBA00022603"/>
    </source>
</evidence>
<protein>
    <recommendedName>
        <fullName evidence="5">SAM-dependent methyltransferase</fullName>
    </recommendedName>
</protein>
<dbReference type="SUPFAM" id="SSF53335">
    <property type="entry name" value="S-adenosyl-L-methionine-dependent methyltransferases"/>
    <property type="match status" value="1"/>
</dbReference>
<dbReference type="Proteomes" id="UP000054662">
    <property type="component" value="Unassembled WGS sequence"/>
</dbReference>
<comment type="caution">
    <text evidence="3">The sequence shown here is derived from an EMBL/GenBank/DDBJ whole genome shotgun (WGS) entry which is preliminary data.</text>
</comment>
<accession>A0A0W1AEN3</accession>
<reference evidence="3 4" key="1">
    <citation type="submission" date="2015-11" db="EMBL/GenBank/DDBJ databases">
        <title>Genomic analysis of 38 Legionella species identifies large and diverse effector repertoires.</title>
        <authorList>
            <person name="Burstein D."/>
            <person name="Amaro F."/>
            <person name="Zusman T."/>
            <person name="Lifshitz Z."/>
            <person name="Cohen O."/>
            <person name="Gilbert J.A."/>
            <person name="Pupko T."/>
            <person name="Shuman H.A."/>
            <person name="Segal G."/>
        </authorList>
    </citation>
    <scope>NUCLEOTIDE SEQUENCE [LARGE SCALE GENOMIC DNA]</scope>
    <source>
        <strain evidence="3 4">ATCC 49508</strain>
    </source>
</reference>
<evidence type="ECO:0008006" key="5">
    <source>
        <dbReference type="Google" id="ProtNLM"/>
    </source>
</evidence>
<evidence type="ECO:0000313" key="3">
    <source>
        <dbReference type="EMBL" id="KTD79815.1"/>
    </source>
</evidence>
<dbReference type="PANTHER" id="PTHR12049:SF7">
    <property type="entry name" value="PROTEIN ARGININE METHYLTRANSFERASE NDUFAF7, MITOCHONDRIAL"/>
    <property type="match status" value="1"/>
</dbReference>
<keyword evidence="1" id="KW-0489">Methyltransferase</keyword>
<dbReference type="InterPro" id="IPR003788">
    <property type="entry name" value="NDUFAF7"/>
</dbReference>
<dbReference type="InterPro" id="IPR029063">
    <property type="entry name" value="SAM-dependent_MTases_sf"/>
</dbReference>
<evidence type="ECO:0000313" key="4">
    <source>
        <dbReference type="Proteomes" id="UP000054662"/>
    </source>
</evidence>
<dbReference type="GO" id="GO:0032259">
    <property type="term" value="P:methylation"/>
    <property type="evidence" value="ECO:0007669"/>
    <property type="project" value="UniProtKB-KW"/>
</dbReference>